<reference evidence="4" key="1">
    <citation type="submission" date="2021-01" db="EMBL/GenBank/DDBJ databases">
        <authorList>
            <person name="Corre E."/>
            <person name="Pelletier E."/>
            <person name="Niang G."/>
            <person name="Scheremetjew M."/>
            <person name="Finn R."/>
            <person name="Kale V."/>
            <person name="Holt S."/>
            <person name="Cochrane G."/>
            <person name="Meng A."/>
            <person name="Brown T."/>
            <person name="Cohen L."/>
        </authorList>
    </citation>
    <scope>NUCLEOTIDE SEQUENCE</scope>
    <source>
        <strain evidence="4">NIES-381</strain>
    </source>
</reference>
<feature type="compositionally biased region" description="Polar residues" evidence="1">
    <location>
        <begin position="215"/>
        <end position="226"/>
    </location>
</feature>
<dbReference type="AlphaFoldDB" id="A0A7S1IDM5"/>
<dbReference type="PANTHER" id="PTHR10219">
    <property type="entry name" value="GLYCOLIPID TRANSFER PROTEIN-RELATED"/>
    <property type="match status" value="1"/>
</dbReference>
<proteinExistence type="predicted"/>
<gene>
    <name evidence="4" type="ORF">EGYM00392_LOCUS20325</name>
</gene>
<dbReference type="GO" id="GO:0005829">
    <property type="term" value="C:cytosol"/>
    <property type="evidence" value="ECO:0007669"/>
    <property type="project" value="TreeGrafter"/>
</dbReference>
<keyword evidence="2" id="KW-0472">Membrane</keyword>
<keyword evidence="2" id="KW-0812">Transmembrane</keyword>
<dbReference type="Pfam" id="PF08718">
    <property type="entry name" value="GLTP"/>
    <property type="match status" value="1"/>
</dbReference>
<feature type="transmembrane region" description="Helical" evidence="2">
    <location>
        <begin position="6"/>
        <end position="26"/>
    </location>
</feature>
<feature type="domain" description="Glycolipid transfer protein" evidence="3">
    <location>
        <begin position="305"/>
        <end position="444"/>
    </location>
</feature>
<sequence>MAADGGLVAGVVILSIFCIVLIGLLIKTLRQNWVLRHTIQRLRTELSIFQRRAEKNGHDRFRPKRADPRRTSGERSVRFAAQDHSQTLPPKPMGEYVATDNNQDQGASPTMPTPSGLGWGTWIKSWIGVNEGPLEELQEVHTSNGIVGRLSHDGPSISKAIGTPIRTSSAISESNYLTAAEDCTEKDVESEEETSEADSQLIASRSPSNLPPPTLVQNPQGSSSIPSPIRWNKSDQQGSIQKLPVNLDDVNFGLDPDKLQGHTRQLLAPAPGPDVDRQSCILQALVTAANDCVAHMSENEGAVGIAQFICVCEEMRVVFDKLGKSFAFFKIAVGDFITKIEATKKAYEVSRLALMDEFVEKDVASGEPLKDGSNTRNMNRMVRTLMLFQVLLEKLLDPNASGQAAMSAAYDASLAPIHPWVLRKSLPAAFKLAPTRNGFLDQLSQCHETAVKDMHRFIKSNKEIARAIEDIFKKHTLPWQF</sequence>
<accession>A0A7S1IDM5</accession>
<dbReference type="EMBL" id="HBGA01055167">
    <property type="protein sequence ID" value="CAD9009231.1"/>
    <property type="molecule type" value="Transcribed_RNA"/>
</dbReference>
<dbReference type="Gene3D" id="1.10.3520.10">
    <property type="entry name" value="Glycolipid transfer protein"/>
    <property type="match status" value="1"/>
</dbReference>
<evidence type="ECO:0000259" key="3">
    <source>
        <dbReference type="Pfam" id="PF08718"/>
    </source>
</evidence>
<feature type="compositionally biased region" description="Basic and acidic residues" evidence="1">
    <location>
        <begin position="56"/>
        <end position="77"/>
    </location>
</feature>
<dbReference type="GO" id="GO:1902388">
    <property type="term" value="F:ceramide 1-phosphate transfer activity"/>
    <property type="evidence" value="ECO:0007669"/>
    <property type="project" value="TreeGrafter"/>
</dbReference>
<dbReference type="InterPro" id="IPR014830">
    <property type="entry name" value="Glycolipid_transfer_prot_dom"/>
</dbReference>
<dbReference type="PANTHER" id="PTHR10219:SF43">
    <property type="entry name" value="GLYCOLIPID TRANSFER PROTEIN DOMAIN-CONTAINING PROTEIN"/>
    <property type="match status" value="1"/>
</dbReference>
<protein>
    <recommendedName>
        <fullName evidence="3">Glycolipid transfer protein domain-containing protein</fullName>
    </recommendedName>
</protein>
<keyword evidence="2" id="KW-1133">Transmembrane helix</keyword>
<feature type="compositionally biased region" description="Polar residues" evidence="1">
    <location>
        <begin position="99"/>
        <end position="110"/>
    </location>
</feature>
<dbReference type="GO" id="GO:1902387">
    <property type="term" value="F:ceramide 1-phosphate binding"/>
    <property type="evidence" value="ECO:0007669"/>
    <property type="project" value="TreeGrafter"/>
</dbReference>
<evidence type="ECO:0000313" key="4">
    <source>
        <dbReference type="EMBL" id="CAD9009231.1"/>
    </source>
</evidence>
<dbReference type="GO" id="GO:0016020">
    <property type="term" value="C:membrane"/>
    <property type="evidence" value="ECO:0007669"/>
    <property type="project" value="TreeGrafter"/>
</dbReference>
<feature type="compositionally biased region" description="Acidic residues" evidence="1">
    <location>
        <begin position="182"/>
        <end position="196"/>
    </location>
</feature>
<organism evidence="4">
    <name type="scientific">Eutreptiella gymnastica</name>
    <dbReference type="NCBI Taxonomy" id="73025"/>
    <lineage>
        <taxon>Eukaryota</taxon>
        <taxon>Discoba</taxon>
        <taxon>Euglenozoa</taxon>
        <taxon>Euglenida</taxon>
        <taxon>Spirocuta</taxon>
        <taxon>Euglenophyceae</taxon>
        <taxon>Eutreptiales</taxon>
        <taxon>Eutreptiaceae</taxon>
        <taxon>Eutreptiella</taxon>
    </lineage>
</organism>
<name>A0A7S1IDM5_9EUGL</name>
<feature type="region of interest" description="Disordered" evidence="1">
    <location>
        <begin position="176"/>
        <end position="238"/>
    </location>
</feature>
<dbReference type="InterPro" id="IPR036497">
    <property type="entry name" value="GLTP_sf"/>
</dbReference>
<feature type="region of interest" description="Disordered" evidence="1">
    <location>
        <begin position="56"/>
        <end position="115"/>
    </location>
</feature>
<evidence type="ECO:0000256" key="1">
    <source>
        <dbReference type="SAM" id="MobiDB-lite"/>
    </source>
</evidence>
<evidence type="ECO:0000256" key="2">
    <source>
        <dbReference type="SAM" id="Phobius"/>
    </source>
</evidence>
<dbReference type="SUPFAM" id="SSF110004">
    <property type="entry name" value="Glycolipid transfer protein, GLTP"/>
    <property type="match status" value="1"/>
</dbReference>